<name>A0A6P8YXR5_THRPL</name>
<evidence type="ECO:0000313" key="16">
    <source>
        <dbReference type="RefSeq" id="XP_034242420.1"/>
    </source>
</evidence>
<feature type="transmembrane region" description="Helical" evidence="13">
    <location>
        <begin position="6"/>
        <end position="27"/>
    </location>
</feature>
<keyword evidence="4" id="KW-1003">Cell membrane</keyword>
<dbReference type="NCBIfam" id="TIGR00813">
    <property type="entry name" value="sss"/>
    <property type="match status" value="1"/>
</dbReference>
<reference evidence="15 16" key="1">
    <citation type="submission" date="2025-04" db="UniProtKB">
        <authorList>
            <consortium name="RefSeq"/>
        </authorList>
    </citation>
    <scope>IDENTIFICATION</scope>
    <source>
        <tissue evidence="15 16">Total insect</tissue>
    </source>
</reference>
<feature type="transmembrane region" description="Helical" evidence="13">
    <location>
        <begin position="126"/>
        <end position="146"/>
    </location>
</feature>
<feature type="transmembrane region" description="Helical" evidence="13">
    <location>
        <begin position="335"/>
        <end position="360"/>
    </location>
</feature>
<evidence type="ECO:0000313" key="17">
    <source>
        <dbReference type="RefSeq" id="XP_034242503.1"/>
    </source>
</evidence>
<dbReference type="KEGG" id="tpal:117645877"/>
<keyword evidence="5 13" id="KW-0812">Transmembrane</keyword>
<dbReference type="InterPro" id="IPR038377">
    <property type="entry name" value="Na/Glc_symporter_sf"/>
</dbReference>
<dbReference type="Gene3D" id="1.20.1730.10">
    <property type="entry name" value="Sodium/glucose cotransporter"/>
    <property type="match status" value="1"/>
</dbReference>
<evidence type="ECO:0000256" key="5">
    <source>
        <dbReference type="ARBA" id="ARBA00022692"/>
    </source>
</evidence>
<dbReference type="OrthoDB" id="6132759at2759"/>
<evidence type="ECO:0000256" key="4">
    <source>
        <dbReference type="ARBA" id="ARBA00022475"/>
    </source>
</evidence>
<feature type="region of interest" description="Disordered" evidence="12">
    <location>
        <begin position="571"/>
        <end position="592"/>
    </location>
</feature>
<feature type="transmembrane region" description="Helical" evidence="13">
    <location>
        <begin position="409"/>
        <end position="434"/>
    </location>
</feature>
<dbReference type="Pfam" id="PF00474">
    <property type="entry name" value="SSF"/>
    <property type="match status" value="1"/>
</dbReference>
<evidence type="ECO:0000256" key="11">
    <source>
        <dbReference type="RuleBase" id="RU362091"/>
    </source>
</evidence>
<dbReference type="PROSITE" id="PS50283">
    <property type="entry name" value="NA_SOLUT_SYMP_3"/>
    <property type="match status" value="1"/>
</dbReference>
<proteinExistence type="inferred from homology"/>
<organism evidence="16">
    <name type="scientific">Thrips palmi</name>
    <name type="common">Melon thrips</name>
    <dbReference type="NCBI Taxonomy" id="161013"/>
    <lineage>
        <taxon>Eukaryota</taxon>
        <taxon>Metazoa</taxon>
        <taxon>Ecdysozoa</taxon>
        <taxon>Arthropoda</taxon>
        <taxon>Hexapoda</taxon>
        <taxon>Insecta</taxon>
        <taxon>Pterygota</taxon>
        <taxon>Neoptera</taxon>
        <taxon>Paraneoptera</taxon>
        <taxon>Thysanoptera</taxon>
        <taxon>Terebrantia</taxon>
        <taxon>Thripoidea</taxon>
        <taxon>Thripidae</taxon>
        <taxon>Thrips</taxon>
    </lineage>
</organism>
<dbReference type="Proteomes" id="UP000515158">
    <property type="component" value="Unplaced"/>
</dbReference>
<dbReference type="PANTHER" id="PTHR42985:SF40">
    <property type="entry name" value="LD47995P-RELATED"/>
    <property type="match status" value="1"/>
</dbReference>
<feature type="transmembrane region" description="Helical" evidence="13">
    <location>
        <begin position="48"/>
        <end position="69"/>
    </location>
</feature>
<evidence type="ECO:0000256" key="2">
    <source>
        <dbReference type="ARBA" id="ARBA00006434"/>
    </source>
</evidence>
<sequence length="592" mass="65220">MAETFGIWDYVVFALTLLISAGIGLYYRFTGGRQKTAVEYLLADRNMGIIPVSFSLMAGFMSSVTLLGVSSENYSFGTMFLIVNLSYGIFTPIAAYLYLPVFFNLGATSVYEYLEKRFGKPARLTCSLAFSLQMILYMGVVLYTPALTLEAVTGMSRVWAILTVGLVCTFYSTIGGLKAVLITDVFQSLLMFAAIYSVIISASIEKGGLSEIWRIAEENGRIEFWNFSLDPTVRHTWWNLILGGGVTFLSLYAVNQAQVQRYLAVKDIRTARTTLWINFPLVTLLSFSTGFAGLAILSKYIHCDPLSTCQISASDQLMPFYVVETMQQYPGLSGLFVSGIFSAALSTVSGAVNSLAAITVEDYIKPIYFYFKRHDMPENGSAYRAKLTSVIYGMVSIAVAFGGDYFGSVLQAALTIFSVVGGPILGLFTVGMFFPFANQTGALVGFLSSLAFSLFLGFNPSKPALKKLPVYTDGCLSSFANCTINTSNQSQINNDEIFYLFRLSYMWLGVLGLLMCVIVGIVVSLVASHLLRIHPADLSDHLDPNLFVPPVANHLKKRRQRIRLCALRNEESPKDTDDVGERSFDSDENSKM</sequence>
<feature type="transmembrane region" description="Helical" evidence="13">
    <location>
        <begin position="236"/>
        <end position="254"/>
    </location>
</feature>
<evidence type="ECO:0000256" key="3">
    <source>
        <dbReference type="ARBA" id="ARBA00022448"/>
    </source>
</evidence>
<keyword evidence="9 13" id="KW-0472">Membrane</keyword>
<feature type="transmembrane region" description="Helical" evidence="13">
    <location>
        <begin position="158"/>
        <end position="181"/>
    </location>
</feature>
<keyword evidence="14" id="KW-1185">Reference proteome</keyword>
<evidence type="ECO:0000313" key="15">
    <source>
        <dbReference type="RefSeq" id="XP_034242343.1"/>
    </source>
</evidence>
<comment type="subcellular location">
    <subcellularLocation>
        <location evidence="1">Cell membrane</location>
        <topology evidence="1">Multi-pass membrane protein</topology>
    </subcellularLocation>
</comment>
<dbReference type="GeneID" id="117645877"/>
<gene>
    <name evidence="15 16 17" type="primary">LOC117645877</name>
</gene>
<dbReference type="InterPro" id="IPR001734">
    <property type="entry name" value="Na/solute_symporter"/>
</dbReference>
<keyword evidence="10" id="KW-0739">Sodium transport</keyword>
<dbReference type="RefSeq" id="XP_034242503.1">
    <property type="nucleotide sequence ID" value="XM_034386612.1"/>
</dbReference>
<evidence type="ECO:0000256" key="12">
    <source>
        <dbReference type="SAM" id="MobiDB-lite"/>
    </source>
</evidence>
<protein>
    <submittedName>
        <fullName evidence="15 16">Sodium-dependent multivitamin transporter</fullName>
    </submittedName>
</protein>
<evidence type="ECO:0000256" key="1">
    <source>
        <dbReference type="ARBA" id="ARBA00004651"/>
    </source>
</evidence>
<feature type="transmembrane region" description="Helical" evidence="13">
    <location>
        <begin position="89"/>
        <end position="114"/>
    </location>
</feature>
<dbReference type="GO" id="GO:0005886">
    <property type="term" value="C:plasma membrane"/>
    <property type="evidence" value="ECO:0007669"/>
    <property type="project" value="UniProtKB-SubCell"/>
</dbReference>
<evidence type="ECO:0000256" key="10">
    <source>
        <dbReference type="ARBA" id="ARBA00023201"/>
    </source>
</evidence>
<feature type="transmembrane region" description="Helical" evidence="13">
    <location>
        <begin position="441"/>
        <end position="458"/>
    </location>
</feature>
<dbReference type="AlphaFoldDB" id="A0A6P8YXR5"/>
<evidence type="ECO:0000313" key="14">
    <source>
        <dbReference type="Proteomes" id="UP000515158"/>
    </source>
</evidence>
<keyword evidence="6 13" id="KW-1133">Transmembrane helix</keyword>
<evidence type="ECO:0000256" key="8">
    <source>
        <dbReference type="ARBA" id="ARBA00023065"/>
    </source>
</evidence>
<evidence type="ECO:0000256" key="13">
    <source>
        <dbReference type="SAM" id="Phobius"/>
    </source>
</evidence>
<dbReference type="GO" id="GO:0015293">
    <property type="term" value="F:symporter activity"/>
    <property type="evidence" value="ECO:0007669"/>
    <property type="project" value="TreeGrafter"/>
</dbReference>
<accession>A0A6P8YXR5</accession>
<evidence type="ECO:0000256" key="9">
    <source>
        <dbReference type="ARBA" id="ARBA00023136"/>
    </source>
</evidence>
<keyword evidence="3" id="KW-0813">Transport</keyword>
<dbReference type="PANTHER" id="PTHR42985">
    <property type="entry name" value="SODIUM-COUPLED MONOCARBOXYLATE TRANSPORTER"/>
    <property type="match status" value="1"/>
</dbReference>
<dbReference type="CDD" id="cd11492">
    <property type="entry name" value="SLC5sbd_NIS-SMVT"/>
    <property type="match status" value="1"/>
</dbReference>
<evidence type="ECO:0000256" key="6">
    <source>
        <dbReference type="ARBA" id="ARBA00022989"/>
    </source>
</evidence>
<feature type="transmembrane region" description="Helical" evidence="13">
    <location>
        <begin position="505"/>
        <end position="527"/>
    </location>
</feature>
<dbReference type="RefSeq" id="XP_034242420.1">
    <property type="nucleotide sequence ID" value="XM_034386529.1"/>
</dbReference>
<feature type="transmembrane region" description="Helical" evidence="13">
    <location>
        <begin position="381"/>
        <end position="403"/>
    </location>
</feature>
<feature type="transmembrane region" description="Helical" evidence="13">
    <location>
        <begin position="188"/>
        <end position="204"/>
    </location>
</feature>
<dbReference type="RefSeq" id="XP_034242343.1">
    <property type="nucleotide sequence ID" value="XM_034386452.1"/>
</dbReference>
<feature type="transmembrane region" description="Helical" evidence="13">
    <location>
        <begin position="275"/>
        <end position="297"/>
    </location>
</feature>
<evidence type="ECO:0000256" key="7">
    <source>
        <dbReference type="ARBA" id="ARBA00023053"/>
    </source>
</evidence>
<comment type="similarity">
    <text evidence="2 11">Belongs to the sodium:solute symporter (SSF) (TC 2.A.21) family.</text>
</comment>
<dbReference type="InterPro" id="IPR051163">
    <property type="entry name" value="Sodium:Solute_Symporter_SSF"/>
</dbReference>
<keyword evidence="8" id="KW-0406">Ion transport</keyword>
<keyword evidence="7" id="KW-0915">Sodium</keyword>
<dbReference type="GO" id="GO:0006814">
    <property type="term" value="P:sodium ion transport"/>
    <property type="evidence" value="ECO:0007669"/>
    <property type="project" value="UniProtKB-KW"/>
</dbReference>